<evidence type="ECO:0000313" key="2">
    <source>
        <dbReference type="Proteomes" id="UP001177021"/>
    </source>
</evidence>
<gene>
    <name evidence="1" type="ORF">MILVUS5_LOCUS35432</name>
</gene>
<reference evidence="1" key="1">
    <citation type="submission" date="2023-10" db="EMBL/GenBank/DDBJ databases">
        <authorList>
            <person name="Rodriguez Cubillos JULIANA M."/>
            <person name="De Vega J."/>
        </authorList>
    </citation>
    <scope>NUCLEOTIDE SEQUENCE</scope>
</reference>
<protein>
    <submittedName>
        <fullName evidence="1">Uncharacterized protein</fullName>
    </submittedName>
</protein>
<sequence>MQLVMYLLLCFHSVISFLTMNFSCFFVCFEDLSILDSFVSFCGVTAVRDYELLCDLKVVVDIVKEML</sequence>
<organism evidence="1 2">
    <name type="scientific">Trifolium pratense</name>
    <name type="common">Red clover</name>
    <dbReference type="NCBI Taxonomy" id="57577"/>
    <lineage>
        <taxon>Eukaryota</taxon>
        <taxon>Viridiplantae</taxon>
        <taxon>Streptophyta</taxon>
        <taxon>Embryophyta</taxon>
        <taxon>Tracheophyta</taxon>
        <taxon>Spermatophyta</taxon>
        <taxon>Magnoliopsida</taxon>
        <taxon>eudicotyledons</taxon>
        <taxon>Gunneridae</taxon>
        <taxon>Pentapetalae</taxon>
        <taxon>rosids</taxon>
        <taxon>fabids</taxon>
        <taxon>Fabales</taxon>
        <taxon>Fabaceae</taxon>
        <taxon>Papilionoideae</taxon>
        <taxon>50 kb inversion clade</taxon>
        <taxon>NPAAA clade</taxon>
        <taxon>Hologalegina</taxon>
        <taxon>IRL clade</taxon>
        <taxon>Trifolieae</taxon>
        <taxon>Trifolium</taxon>
    </lineage>
</organism>
<dbReference type="EMBL" id="CASHSV030000615">
    <property type="protein sequence ID" value="CAJ2671636.1"/>
    <property type="molecule type" value="Genomic_DNA"/>
</dbReference>
<name>A0ACB0LQZ5_TRIPR</name>
<proteinExistence type="predicted"/>
<keyword evidence="2" id="KW-1185">Reference proteome</keyword>
<comment type="caution">
    <text evidence="1">The sequence shown here is derived from an EMBL/GenBank/DDBJ whole genome shotgun (WGS) entry which is preliminary data.</text>
</comment>
<accession>A0ACB0LQZ5</accession>
<dbReference type="Proteomes" id="UP001177021">
    <property type="component" value="Unassembled WGS sequence"/>
</dbReference>
<evidence type="ECO:0000313" key="1">
    <source>
        <dbReference type="EMBL" id="CAJ2671636.1"/>
    </source>
</evidence>